<proteinExistence type="inferred from homology"/>
<evidence type="ECO:0000256" key="5">
    <source>
        <dbReference type="RuleBase" id="RU003476"/>
    </source>
</evidence>
<organism evidence="7 8">
    <name type="scientific">Microbispora cellulosiformans</name>
    <dbReference type="NCBI Taxonomy" id="2614688"/>
    <lineage>
        <taxon>Bacteria</taxon>
        <taxon>Bacillati</taxon>
        <taxon>Actinomycetota</taxon>
        <taxon>Actinomycetes</taxon>
        <taxon>Streptosporangiales</taxon>
        <taxon>Streptosporangiaceae</taxon>
        <taxon>Microbispora</taxon>
    </lineage>
</organism>
<keyword evidence="3 5" id="KW-0378">Hydrolase</keyword>
<dbReference type="PANTHER" id="PTHR43046">
    <property type="entry name" value="GDP-MANNOSE MANNOSYL HYDROLASE"/>
    <property type="match status" value="1"/>
</dbReference>
<evidence type="ECO:0000259" key="6">
    <source>
        <dbReference type="PROSITE" id="PS51462"/>
    </source>
</evidence>
<dbReference type="InterPro" id="IPR020476">
    <property type="entry name" value="Nudix_hydrolase"/>
</dbReference>
<sequence>MTPEGYGRSPARHPSASALLITDEASRALLVRPTYKDGWEFPGGAVDPGETPWEAAVREAGEELGITCRMPPVLLCADWMRPRGHDLGGFRLVFDGGVMTAGELAEIRLPVEELSDWTLADPADAAAYLPPERVRRLRAAVQARAAGRMAYLEDGHPVT</sequence>
<dbReference type="InterPro" id="IPR020084">
    <property type="entry name" value="NUDIX_hydrolase_CS"/>
</dbReference>
<keyword evidence="8" id="KW-1185">Reference proteome</keyword>
<comment type="caution">
    <text evidence="7">The sequence shown here is derived from an EMBL/GenBank/DDBJ whole genome shotgun (WGS) entry which is preliminary data.</text>
</comment>
<dbReference type="PROSITE" id="PS00893">
    <property type="entry name" value="NUDIX_BOX"/>
    <property type="match status" value="1"/>
</dbReference>
<dbReference type="Proteomes" id="UP000327011">
    <property type="component" value="Unassembled WGS sequence"/>
</dbReference>
<evidence type="ECO:0000256" key="4">
    <source>
        <dbReference type="ARBA" id="ARBA00022842"/>
    </source>
</evidence>
<gene>
    <name evidence="7" type="ORF">F5972_30760</name>
</gene>
<feature type="domain" description="Nudix hydrolase" evidence="6">
    <location>
        <begin position="11"/>
        <end position="142"/>
    </location>
</feature>
<keyword evidence="4" id="KW-0460">Magnesium</keyword>
<comment type="cofactor">
    <cofactor evidence="1">
        <name>Mg(2+)</name>
        <dbReference type="ChEBI" id="CHEBI:18420"/>
    </cofactor>
</comment>
<dbReference type="SUPFAM" id="SSF55811">
    <property type="entry name" value="Nudix"/>
    <property type="match status" value="1"/>
</dbReference>
<dbReference type="GO" id="GO:0016787">
    <property type="term" value="F:hydrolase activity"/>
    <property type="evidence" value="ECO:0007669"/>
    <property type="project" value="UniProtKB-KW"/>
</dbReference>
<dbReference type="InterPro" id="IPR000086">
    <property type="entry name" value="NUDIX_hydrolase_dom"/>
</dbReference>
<evidence type="ECO:0000256" key="1">
    <source>
        <dbReference type="ARBA" id="ARBA00001946"/>
    </source>
</evidence>
<evidence type="ECO:0000256" key="3">
    <source>
        <dbReference type="ARBA" id="ARBA00022801"/>
    </source>
</evidence>
<accession>A0A5J5JVW6</accession>
<dbReference type="EMBL" id="VYTZ01000015">
    <property type="protein sequence ID" value="KAA9374619.1"/>
    <property type="molecule type" value="Genomic_DNA"/>
</dbReference>
<dbReference type="InterPro" id="IPR015797">
    <property type="entry name" value="NUDIX_hydrolase-like_dom_sf"/>
</dbReference>
<protein>
    <submittedName>
        <fullName evidence="7">NUDIX hydrolase</fullName>
    </submittedName>
</protein>
<dbReference type="Gene3D" id="3.90.79.10">
    <property type="entry name" value="Nucleoside Triphosphate Pyrophosphohydrolase"/>
    <property type="match status" value="1"/>
</dbReference>
<dbReference type="PRINTS" id="PR00502">
    <property type="entry name" value="NUDIXFAMILY"/>
</dbReference>
<evidence type="ECO:0000313" key="7">
    <source>
        <dbReference type="EMBL" id="KAA9374619.1"/>
    </source>
</evidence>
<name>A0A5J5JVW6_9ACTN</name>
<dbReference type="RefSeq" id="WP_150938563.1">
    <property type="nucleotide sequence ID" value="NZ_VYTZ01000015.1"/>
</dbReference>
<dbReference type="PANTHER" id="PTHR43046:SF12">
    <property type="entry name" value="GDP-MANNOSE MANNOSYL HYDROLASE"/>
    <property type="match status" value="1"/>
</dbReference>
<dbReference type="CDD" id="cd18876">
    <property type="entry name" value="NUDIX_Hydrolase"/>
    <property type="match status" value="1"/>
</dbReference>
<dbReference type="AlphaFoldDB" id="A0A5J5JVW6"/>
<dbReference type="PROSITE" id="PS51462">
    <property type="entry name" value="NUDIX"/>
    <property type="match status" value="1"/>
</dbReference>
<evidence type="ECO:0000256" key="2">
    <source>
        <dbReference type="ARBA" id="ARBA00005582"/>
    </source>
</evidence>
<reference evidence="7 8" key="1">
    <citation type="submission" date="2019-09" db="EMBL/GenBank/DDBJ databases">
        <title>Screening of Novel Bioactive Compounds from Soil-Associated.</title>
        <authorList>
            <person name="Gong X."/>
        </authorList>
    </citation>
    <scope>NUCLEOTIDE SEQUENCE [LARGE SCALE GENOMIC DNA]</scope>
    <source>
        <strain evidence="7 8">Gxj-6</strain>
    </source>
</reference>
<evidence type="ECO:0000313" key="8">
    <source>
        <dbReference type="Proteomes" id="UP000327011"/>
    </source>
</evidence>
<comment type="similarity">
    <text evidence="2 5">Belongs to the Nudix hydrolase family.</text>
</comment>
<dbReference type="Pfam" id="PF00293">
    <property type="entry name" value="NUDIX"/>
    <property type="match status" value="1"/>
</dbReference>